<name>A0A2L0H941_RHIFR</name>
<reference evidence="1 2" key="1">
    <citation type="submission" date="2017-10" db="EMBL/GenBank/DDBJ databases">
        <title>Analysis of the genome sequences of Rhizobium populations associated to common bean (phaseolus vulgaris).</title>
        <authorList>
            <person name="Bustos P."/>
            <person name="Santamaria R.I."/>
            <person name="Miranda-Sanchez F."/>
            <person name="Perez-Carrascal O."/>
            <person name="Juarez S."/>
            <person name="Lozano L."/>
            <person name="Martinez-Flores I."/>
            <person name="Vinuesa P."/>
            <person name="Martinez-Romero E."/>
            <person name="Cevallos M.A."/>
            <person name="Romero D."/>
            <person name="Davila G."/>
            <person name="Gonzalez V."/>
        </authorList>
    </citation>
    <scope>NUCLEOTIDE SEQUENCE [LARGE SCALE GENOMIC DNA]</scope>
    <source>
        <strain evidence="1 2">NXT3</strain>
    </source>
</reference>
<evidence type="ECO:0000313" key="2">
    <source>
        <dbReference type="Proteomes" id="UP000239340"/>
    </source>
</evidence>
<accession>A0A2L0H941</accession>
<dbReference type="AlphaFoldDB" id="A0A2L0H941"/>
<gene>
    <name evidence="1" type="ORF">NXT3_CH03439</name>
</gene>
<dbReference type="EMBL" id="CP024307">
    <property type="protein sequence ID" value="AUX77974.1"/>
    <property type="molecule type" value="Genomic_DNA"/>
</dbReference>
<dbReference type="RefSeq" id="WP_097527699.1">
    <property type="nucleotide sequence ID" value="NZ_CP024307.1"/>
</dbReference>
<evidence type="ECO:0000313" key="1">
    <source>
        <dbReference type="EMBL" id="AUX77974.1"/>
    </source>
</evidence>
<sequence>MELSRDFNSSTFNSIHQLRDQAHIDAPNHSASFDRILPLIGDKAVIYVSQPVPVGTDVTVTLTPTDIKVDARTDQPFNREWVSAQCKEHEAELRSLARRTLSRFDACSMRLLGKLVQPHPDLAGYIDIYRTLVFNDRGCILDYPYQMQIFDEDYGRIPRFVVSVTKDMAKAIQTITRDATAAFIRSDLRNEDNTVWFEGFYWMSVQQARYRRSFFVPYEPGRFSETEACDWMSKALRQGFAEIAVVRHLDGIEWP</sequence>
<organism evidence="1 2">
    <name type="scientific">Rhizobium fredii</name>
    <name type="common">Sinorhizobium fredii</name>
    <dbReference type="NCBI Taxonomy" id="380"/>
    <lineage>
        <taxon>Bacteria</taxon>
        <taxon>Pseudomonadati</taxon>
        <taxon>Pseudomonadota</taxon>
        <taxon>Alphaproteobacteria</taxon>
        <taxon>Hyphomicrobiales</taxon>
        <taxon>Rhizobiaceae</taxon>
        <taxon>Sinorhizobium/Ensifer group</taxon>
        <taxon>Sinorhizobium</taxon>
    </lineage>
</organism>
<dbReference type="Proteomes" id="UP000239340">
    <property type="component" value="Chromosome"/>
</dbReference>
<proteinExistence type="predicted"/>
<protein>
    <submittedName>
        <fullName evidence="1">Uncharacterized protein</fullName>
    </submittedName>
</protein>